<keyword evidence="5" id="KW-1185">Reference proteome</keyword>
<dbReference type="AlphaFoldDB" id="A0A841EWP7"/>
<gene>
    <name evidence="4" type="ORF">HNP25_004187</name>
</gene>
<dbReference type="InterPro" id="IPR012373">
    <property type="entry name" value="Ferrdict_sens_TM"/>
</dbReference>
<evidence type="ECO:0008006" key="6">
    <source>
        <dbReference type="Google" id="ProtNLM"/>
    </source>
</evidence>
<dbReference type="PANTHER" id="PTHR30273">
    <property type="entry name" value="PERIPLASMIC SIGNAL SENSOR AND SIGMA FACTOR ACTIVATOR FECR-RELATED"/>
    <property type="match status" value="1"/>
</dbReference>
<dbReference type="GO" id="GO:0016989">
    <property type="term" value="F:sigma factor antagonist activity"/>
    <property type="evidence" value="ECO:0007669"/>
    <property type="project" value="TreeGrafter"/>
</dbReference>
<evidence type="ECO:0000256" key="1">
    <source>
        <dbReference type="SAM" id="Phobius"/>
    </source>
</evidence>
<dbReference type="PANTHER" id="PTHR30273:SF2">
    <property type="entry name" value="PROTEIN FECR"/>
    <property type="match status" value="1"/>
</dbReference>
<accession>A0A841EWP7</accession>
<evidence type="ECO:0000313" key="4">
    <source>
        <dbReference type="EMBL" id="MBB6005513.1"/>
    </source>
</evidence>
<dbReference type="Gene3D" id="2.60.120.1440">
    <property type="match status" value="1"/>
</dbReference>
<reference evidence="4 5" key="1">
    <citation type="submission" date="2020-08" db="EMBL/GenBank/DDBJ databases">
        <title>Functional genomics of gut bacteria from endangered species of beetles.</title>
        <authorList>
            <person name="Carlos-Shanley C."/>
        </authorList>
    </citation>
    <scope>NUCLEOTIDE SEQUENCE [LARGE SCALE GENOMIC DNA]</scope>
    <source>
        <strain evidence="4 5">S00070</strain>
    </source>
</reference>
<dbReference type="Proteomes" id="UP000524404">
    <property type="component" value="Unassembled WGS sequence"/>
</dbReference>
<feature type="domain" description="FecR protein" evidence="2">
    <location>
        <begin position="157"/>
        <end position="240"/>
    </location>
</feature>
<evidence type="ECO:0000259" key="3">
    <source>
        <dbReference type="Pfam" id="PF16344"/>
    </source>
</evidence>
<evidence type="ECO:0000313" key="5">
    <source>
        <dbReference type="Proteomes" id="UP000524404"/>
    </source>
</evidence>
<organism evidence="4 5">
    <name type="scientific">Arcicella rosea</name>
    <dbReference type="NCBI Taxonomy" id="502909"/>
    <lineage>
        <taxon>Bacteria</taxon>
        <taxon>Pseudomonadati</taxon>
        <taxon>Bacteroidota</taxon>
        <taxon>Cytophagia</taxon>
        <taxon>Cytophagales</taxon>
        <taxon>Flectobacillaceae</taxon>
        <taxon>Arcicella</taxon>
    </lineage>
</organism>
<sequence>MKEYHNFEIEDFLLDEYFLQWAKNPDAASDAFWKAWLIANPSKEGILHDAKSLILSIKVKPFKEVSSSKVESHVKVMMDEIQQIDLIEKNKVKTKRLQWSNWAKIAAVLTIGLGLSWLFFQKYNKVSSSIPMYEAMVASSKIQLIEKINDDEKPILVKLSDGSRITLYKNSRVSYPVKFEADKREVYLTGDAFFNIAKNPNKPFLVHAGDIVTRVLGTSFFVKAPNKETNVQVEVITGKVSVFEINTQPNGGVVLSPNHKVTFYEGQHHFVTGLIDNPQPQIAAEQDNANLFEFHDTPLSEVLEKISMIYGIRIEVENEKLYDCPFTADIRRQPLHTQLEIICTAINGNYEIKGTVILINGQGCDAL</sequence>
<keyword evidence="1" id="KW-1133">Transmembrane helix</keyword>
<evidence type="ECO:0000259" key="2">
    <source>
        <dbReference type="Pfam" id="PF04773"/>
    </source>
</evidence>
<dbReference type="PIRSF" id="PIRSF018266">
    <property type="entry name" value="FecR"/>
    <property type="match status" value="1"/>
</dbReference>
<dbReference type="RefSeq" id="WP_184137403.1">
    <property type="nucleotide sequence ID" value="NZ_JACHKT010000047.1"/>
</dbReference>
<name>A0A841EWP7_9BACT</name>
<comment type="caution">
    <text evidence="4">The sequence shown here is derived from an EMBL/GenBank/DDBJ whole genome shotgun (WGS) entry which is preliminary data.</text>
</comment>
<dbReference type="Gene3D" id="3.55.50.30">
    <property type="match status" value="1"/>
</dbReference>
<dbReference type="InterPro" id="IPR006860">
    <property type="entry name" value="FecR"/>
</dbReference>
<proteinExistence type="predicted"/>
<keyword evidence="1" id="KW-0812">Transmembrane</keyword>
<dbReference type="EMBL" id="JACHKT010000047">
    <property type="protein sequence ID" value="MBB6005513.1"/>
    <property type="molecule type" value="Genomic_DNA"/>
</dbReference>
<protein>
    <recommendedName>
        <fullName evidence="6">FecR family protein</fullName>
    </recommendedName>
</protein>
<feature type="domain" description="Protein FecR C-terminal" evidence="3">
    <location>
        <begin position="292"/>
        <end position="359"/>
    </location>
</feature>
<feature type="transmembrane region" description="Helical" evidence="1">
    <location>
        <begin position="101"/>
        <end position="120"/>
    </location>
</feature>
<dbReference type="Pfam" id="PF04773">
    <property type="entry name" value="FecR"/>
    <property type="match status" value="1"/>
</dbReference>
<dbReference type="InterPro" id="IPR032508">
    <property type="entry name" value="FecR_C"/>
</dbReference>
<keyword evidence="1" id="KW-0472">Membrane</keyword>
<dbReference type="Pfam" id="PF16344">
    <property type="entry name" value="FecR_C"/>
    <property type="match status" value="1"/>
</dbReference>